<comment type="caution">
    <text evidence="1">The sequence shown here is derived from an EMBL/GenBank/DDBJ whole genome shotgun (WGS) entry which is preliminary data.</text>
</comment>
<organism evidence="1 2">
    <name type="scientific">Handelsmanbacteria sp. (strain RIFCSPLOWO2_12_FULL_64_10)</name>
    <dbReference type="NCBI Taxonomy" id="1817868"/>
    <lineage>
        <taxon>Bacteria</taxon>
        <taxon>Candidatus Handelsmaniibacteriota</taxon>
    </lineage>
</organism>
<accession>A0A1F6D1H3</accession>
<gene>
    <name evidence="1" type="ORF">A3F84_08700</name>
</gene>
<dbReference type="Proteomes" id="UP000178606">
    <property type="component" value="Unassembled WGS sequence"/>
</dbReference>
<sequence length="119" mass="13375">MTWEEAREGSIEKWFQVEETVQEMVDEGRRDPTGLLTRIAEACAFCEAAMEHRAHGDLPLAGLKGVNKCHYCEAYASYGGCQEPIHHLNQAIADEDWEDVKGRVRGIIEMLRGMALPTV</sequence>
<reference evidence="1 2" key="1">
    <citation type="journal article" date="2016" name="Nat. Commun.">
        <title>Thousands of microbial genomes shed light on interconnected biogeochemical processes in an aquifer system.</title>
        <authorList>
            <person name="Anantharaman K."/>
            <person name="Brown C.T."/>
            <person name="Hug L.A."/>
            <person name="Sharon I."/>
            <person name="Castelle C.J."/>
            <person name="Probst A.J."/>
            <person name="Thomas B.C."/>
            <person name="Singh A."/>
            <person name="Wilkins M.J."/>
            <person name="Karaoz U."/>
            <person name="Brodie E.L."/>
            <person name="Williams K.H."/>
            <person name="Hubbard S.S."/>
            <person name="Banfield J.F."/>
        </authorList>
    </citation>
    <scope>NUCLEOTIDE SEQUENCE [LARGE SCALE GENOMIC DNA]</scope>
    <source>
        <strain evidence="2">RIFCSPLOWO2_12_FULL_64_10</strain>
    </source>
</reference>
<protein>
    <submittedName>
        <fullName evidence="1">Uncharacterized protein</fullName>
    </submittedName>
</protein>
<evidence type="ECO:0000313" key="1">
    <source>
        <dbReference type="EMBL" id="OGG55284.1"/>
    </source>
</evidence>
<proteinExistence type="predicted"/>
<dbReference type="AlphaFoldDB" id="A0A1F6D1H3"/>
<name>A0A1F6D1H3_HANXR</name>
<evidence type="ECO:0000313" key="2">
    <source>
        <dbReference type="Proteomes" id="UP000178606"/>
    </source>
</evidence>
<dbReference type="EMBL" id="MFKF01000084">
    <property type="protein sequence ID" value="OGG55284.1"/>
    <property type="molecule type" value="Genomic_DNA"/>
</dbReference>